<organism evidence="2 3">
    <name type="scientific">Hypsizygus marmoreus</name>
    <name type="common">White beech mushroom</name>
    <name type="synonym">Agaricus marmoreus</name>
    <dbReference type="NCBI Taxonomy" id="39966"/>
    <lineage>
        <taxon>Eukaryota</taxon>
        <taxon>Fungi</taxon>
        <taxon>Dikarya</taxon>
        <taxon>Basidiomycota</taxon>
        <taxon>Agaricomycotina</taxon>
        <taxon>Agaricomycetes</taxon>
        <taxon>Agaricomycetidae</taxon>
        <taxon>Agaricales</taxon>
        <taxon>Tricholomatineae</taxon>
        <taxon>Lyophyllaceae</taxon>
        <taxon>Hypsizygus</taxon>
    </lineage>
</organism>
<protein>
    <submittedName>
        <fullName evidence="2">Uncharacterized protein</fullName>
    </submittedName>
</protein>
<evidence type="ECO:0000313" key="2">
    <source>
        <dbReference type="EMBL" id="RDB22226.1"/>
    </source>
</evidence>
<comment type="caution">
    <text evidence="2">The sequence shown here is derived from an EMBL/GenBank/DDBJ whole genome shotgun (WGS) entry which is preliminary data.</text>
</comment>
<accession>A0A369JU05</accession>
<dbReference type="Proteomes" id="UP000076154">
    <property type="component" value="Unassembled WGS sequence"/>
</dbReference>
<evidence type="ECO:0000256" key="1">
    <source>
        <dbReference type="SAM" id="MobiDB-lite"/>
    </source>
</evidence>
<dbReference type="AlphaFoldDB" id="A0A369JU05"/>
<dbReference type="EMBL" id="LUEZ02000052">
    <property type="protein sequence ID" value="RDB22226.1"/>
    <property type="molecule type" value="Genomic_DNA"/>
</dbReference>
<dbReference type="InParanoid" id="A0A369JU05"/>
<feature type="region of interest" description="Disordered" evidence="1">
    <location>
        <begin position="1"/>
        <end position="33"/>
    </location>
</feature>
<gene>
    <name evidence="2" type="ORF">Hypma_010761</name>
</gene>
<evidence type="ECO:0000313" key="3">
    <source>
        <dbReference type="Proteomes" id="UP000076154"/>
    </source>
</evidence>
<sequence>MDGILENGEYRSLDNPGGLVRPGPASQHVLEDVERPNVERELYIFGKERADKGAHKRAPR</sequence>
<proteinExistence type="predicted"/>
<name>A0A369JU05_HYPMA</name>
<keyword evidence="3" id="KW-1185">Reference proteome</keyword>
<reference evidence="2" key="1">
    <citation type="submission" date="2018-04" db="EMBL/GenBank/DDBJ databases">
        <title>Whole genome sequencing of Hypsizygus marmoreus.</title>
        <authorList>
            <person name="Choi I.-G."/>
            <person name="Min B."/>
            <person name="Kim J.-G."/>
            <person name="Kim S."/>
            <person name="Oh Y.-L."/>
            <person name="Kong W.-S."/>
            <person name="Park H."/>
            <person name="Jeong J."/>
            <person name="Song E.-S."/>
        </authorList>
    </citation>
    <scope>NUCLEOTIDE SEQUENCE [LARGE SCALE GENOMIC DNA]</scope>
    <source>
        <strain evidence="2">51987-8</strain>
    </source>
</reference>